<feature type="transmembrane region" description="Helical" evidence="16">
    <location>
        <begin position="145"/>
        <end position="166"/>
    </location>
</feature>
<comment type="subcellular location">
    <subcellularLocation>
        <location evidence="1">Peroxisome membrane</location>
        <topology evidence="1">Single-pass membrane protein</topology>
    </subcellularLocation>
</comment>
<reference evidence="20 21" key="1">
    <citation type="submission" date="2023-10" db="EMBL/GenBank/DDBJ databases">
        <title>Chromosome-scale genome assembly provides insights into flower coloration mechanisms of Canna indica.</title>
        <authorList>
            <person name="Li C."/>
        </authorList>
    </citation>
    <scope>NUCLEOTIDE SEQUENCE [LARGE SCALE GENOMIC DNA]</scope>
    <source>
        <tissue evidence="20">Flower</tissue>
    </source>
</reference>
<sequence>MANRSQNPASEVSRAIDGDGQDVKGEATYDFPEKSVLAITEPIREDQVQNAVKFLEHPKVRGSPVIHRRAFLEKKGLTKEEIDEAFRRVPDPPSNVITVEDTTASQAIPPKSSTTLQRQVPYQVSQQPPAVSSATTSLYHSKFNWSQALFVVGIASALGAGTAVLFKKKIIPKLKAWIQKIVAEENDFKLNIKSKANIAEEAAEAAKAAASAAAAVAVASQELLNAKNADWKYFEAFSRMLDVQLEEMISIGNAIHKMETTRKEFAENKGRQGYTQSELWKGTTNNPWRSTQLNQSSSNFSSDSKLSKVNGSLNKDIGIVKQSPSLSSTEVTEPTKAPPPHPKSYMEILEMIQRGEKPPNIKDIDDNPPNPDQPITKPLLAPRPKPWEVGQQVQQRSTYDLHSQANGQGLNSEGHDINSQLNGIRSNGSEPWWRKKTIKISEMESESEEEFFDAMRANSSPMKQGWVPPQPPAVLMPEAADAIRQPRSSIQKQHSNDNNMIISSSNGELDVKSSDWIV</sequence>
<evidence type="ECO:0000256" key="7">
    <source>
        <dbReference type="ARBA" id="ARBA00023010"/>
    </source>
</evidence>
<evidence type="ECO:0000256" key="16">
    <source>
        <dbReference type="SAM" id="Phobius"/>
    </source>
</evidence>
<dbReference type="GO" id="GO:1990429">
    <property type="term" value="C:peroxisomal importomer complex"/>
    <property type="evidence" value="ECO:0007669"/>
    <property type="project" value="TreeGrafter"/>
</dbReference>
<dbReference type="Pfam" id="PF23020">
    <property type="entry name" value="PEX14-like_2nd"/>
    <property type="match status" value="1"/>
</dbReference>
<keyword evidence="5 14" id="KW-0653">Protein transport</keyword>
<feature type="compositionally biased region" description="Low complexity" evidence="15">
    <location>
        <begin position="290"/>
        <end position="308"/>
    </location>
</feature>
<evidence type="ECO:0000256" key="14">
    <source>
        <dbReference type="RuleBase" id="RU367032"/>
    </source>
</evidence>
<dbReference type="FunFam" id="1.10.10.10:FF:000217">
    <property type="entry name" value="Peroxisomal membrane protein PEX14"/>
    <property type="match status" value="1"/>
</dbReference>
<comment type="subunit">
    <text evidence="13">Interacts with PEX13; forming the PEX13-PEX14 docking complex. Interacts with PEX5 (via WxxxF/Y motifs).</text>
</comment>
<dbReference type="InterPro" id="IPR025655">
    <property type="entry name" value="PEX14"/>
</dbReference>
<evidence type="ECO:0000256" key="9">
    <source>
        <dbReference type="ARBA" id="ARBA00023140"/>
    </source>
</evidence>
<keyword evidence="6 16" id="KW-1133">Transmembrane helix</keyword>
<feature type="compositionally biased region" description="Polar residues" evidence="15">
    <location>
        <begin position="391"/>
        <end position="423"/>
    </location>
</feature>
<evidence type="ECO:0000256" key="15">
    <source>
        <dbReference type="SAM" id="MobiDB-lite"/>
    </source>
</evidence>
<organism evidence="20 21">
    <name type="scientific">Canna indica</name>
    <name type="common">Indian-shot</name>
    <dbReference type="NCBI Taxonomy" id="4628"/>
    <lineage>
        <taxon>Eukaryota</taxon>
        <taxon>Viridiplantae</taxon>
        <taxon>Streptophyta</taxon>
        <taxon>Embryophyta</taxon>
        <taxon>Tracheophyta</taxon>
        <taxon>Spermatophyta</taxon>
        <taxon>Magnoliopsida</taxon>
        <taxon>Liliopsida</taxon>
        <taxon>Zingiberales</taxon>
        <taxon>Cannaceae</taxon>
        <taxon>Canna</taxon>
    </lineage>
</organism>
<dbReference type="GO" id="GO:0005102">
    <property type="term" value="F:signaling receptor binding"/>
    <property type="evidence" value="ECO:0007669"/>
    <property type="project" value="TreeGrafter"/>
</dbReference>
<dbReference type="GO" id="GO:0005778">
    <property type="term" value="C:peroxisomal membrane"/>
    <property type="evidence" value="ECO:0007669"/>
    <property type="project" value="UniProtKB-SubCell"/>
</dbReference>
<feature type="domain" description="Peroxisomal membrane protein PEX14-like KPWE" evidence="18">
    <location>
        <begin position="340"/>
        <end position="388"/>
    </location>
</feature>
<evidence type="ECO:0000256" key="4">
    <source>
        <dbReference type="ARBA" id="ARBA00022692"/>
    </source>
</evidence>
<evidence type="ECO:0000256" key="13">
    <source>
        <dbReference type="ARBA" id="ARBA00064754"/>
    </source>
</evidence>
<comment type="similarity">
    <text evidence="2 14">Belongs to the peroxin-14 family.</text>
</comment>
<evidence type="ECO:0000256" key="11">
    <source>
        <dbReference type="ARBA" id="ARBA00029691"/>
    </source>
</evidence>
<dbReference type="InterPro" id="IPR006785">
    <property type="entry name" value="Pex14_N"/>
</dbReference>
<name>A0AAQ3Q4X2_9LILI</name>
<evidence type="ECO:0000313" key="21">
    <source>
        <dbReference type="Proteomes" id="UP001327560"/>
    </source>
</evidence>
<evidence type="ECO:0000256" key="3">
    <source>
        <dbReference type="ARBA" id="ARBA00022448"/>
    </source>
</evidence>
<keyword evidence="7" id="KW-0811">Translocation</keyword>
<comment type="function">
    <text evidence="12 14">Component of the PEX13-PEX14 docking complex, a translocon channel that specifically mediates the import of peroxisomal cargo proteins bound to PEX5 receptor. The PEX13-PEX14 docking complex forms a large import pore which can be opened to a diameter of about 9 nm. Mechanistically, PEX5 receptor along with cargo proteins associates with the PEX14 subunit of the PEX13-PEX14 docking complex in the cytosol, leading to the insertion of the receptor into the organelle membrane with the concomitant translocation of the cargo into the peroxisome matrix.</text>
</comment>
<evidence type="ECO:0000259" key="17">
    <source>
        <dbReference type="Pfam" id="PF04695"/>
    </source>
</evidence>
<feature type="region of interest" description="Disordered" evidence="15">
    <location>
        <begin position="483"/>
        <end position="518"/>
    </location>
</feature>
<feature type="compositionally biased region" description="Low complexity" evidence="15">
    <location>
        <begin position="496"/>
        <end position="506"/>
    </location>
</feature>
<keyword evidence="21" id="KW-1185">Reference proteome</keyword>
<gene>
    <name evidence="20" type="ORF">Cni_G06591</name>
</gene>
<evidence type="ECO:0000259" key="18">
    <source>
        <dbReference type="Pfam" id="PF17733"/>
    </source>
</evidence>
<feature type="region of interest" description="Disordered" evidence="15">
    <location>
        <begin position="267"/>
        <end position="343"/>
    </location>
</feature>
<evidence type="ECO:0000256" key="6">
    <source>
        <dbReference type="ARBA" id="ARBA00022989"/>
    </source>
</evidence>
<evidence type="ECO:0000256" key="12">
    <source>
        <dbReference type="ARBA" id="ARBA00053920"/>
    </source>
</evidence>
<dbReference type="PANTHER" id="PTHR23058">
    <property type="entry name" value="PEROXISOMAL MEMBRANE PROTEIN PEX14"/>
    <property type="match status" value="1"/>
</dbReference>
<feature type="compositionally biased region" description="Basic and acidic residues" evidence="15">
    <location>
        <begin position="509"/>
        <end position="518"/>
    </location>
</feature>
<evidence type="ECO:0000256" key="1">
    <source>
        <dbReference type="ARBA" id="ARBA00004549"/>
    </source>
</evidence>
<feature type="region of interest" description="Disordered" evidence="15">
    <location>
        <begin position="357"/>
        <end position="423"/>
    </location>
</feature>
<feature type="domain" description="Peroxisome membrane anchor protein Pex14p N-terminal" evidence="17">
    <location>
        <begin position="44"/>
        <end position="88"/>
    </location>
</feature>
<keyword evidence="8 14" id="KW-0472">Membrane</keyword>
<protein>
    <recommendedName>
        <fullName evidence="10 14">Peroxisomal membrane protein PEX14</fullName>
    </recommendedName>
    <alternativeName>
        <fullName evidence="11 14">Peroxin-14</fullName>
    </alternativeName>
</protein>
<evidence type="ECO:0000256" key="10">
    <source>
        <dbReference type="ARBA" id="ARBA00029502"/>
    </source>
</evidence>
<feature type="domain" description="Peroxisomal membrane protein PEX14 central plants" evidence="19">
    <location>
        <begin position="141"/>
        <end position="259"/>
    </location>
</feature>
<dbReference type="Pfam" id="PF17733">
    <property type="entry name" value="KPWE_dom"/>
    <property type="match status" value="1"/>
</dbReference>
<keyword evidence="9 14" id="KW-0576">Peroxisome</keyword>
<evidence type="ECO:0000256" key="5">
    <source>
        <dbReference type="ARBA" id="ARBA00022927"/>
    </source>
</evidence>
<evidence type="ECO:0000313" key="20">
    <source>
        <dbReference type="EMBL" id="WOK97883.1"/>
    </source>
</evidence>
<dbReference type="InterPro" id="IPR040554">
    <property type="entry name" value="KPWE_PEX14_dom"/>
</dbReference>
<feature type="compositionally biased region" description="Basic and acidic residues" evidence="15">
    <location>
        <begin position="14"/>
        <end position="28"/>
    </location>
</feature>
<dbReference type="Pfam" id="PF04695">
    <property type="entry name" value="Pex14_N"/>
    <property type="match status" value="1"/>
</dbReference>
<evidence type="ECO:0000256" key="8">
    <source>
        <dbReference type="ARBA" id="ARBA00023136"/>
    </source>
</evidence>
<feature type="region of interest" description="Disordered" evidence="15">
    <location>
        <begin position="1"/>
        <end position="28"/>
    </location>
</feature>
<feature type="compositionally biased region" description="Polar residues" evidence="15">
    <location>
        <begin position="322"/>
        <end position="332"/>
    </location>
</feature>
<dbReference type="Proteomes" id="UP001327560">
    <property type="component" value="Chromosome 2"/>
</dbReference>
<proteinExistence type="inferred from homology"/>
<feature type="compositionally biased region" description="Polar residues" evidence="15">
    <location>
        <begin position="1"/>
        <end position="10"/>
    </location>
</feature>
<evidence type="ECO:0000256" key="2">
    <source>
        <dbReference type="ARBA" id="ARBA00005443"/>
    </source>
</evidence>
<dbReference type="AlphaFoldDB" id="A0AAQ3Q4X2"/>
<keyword evidence="4 16" id="KW-0812">Transmembrane</keyword>
<feature type="compositionally biased region" description="Polar residues" evidence="15">
    <location>
        <begin position="273"/>
        <end position="289"/>
    </location>
</feature>
<keyword evidence="3 14" id="KW-0813">Transport</keyword>
<dbReference type="Gene3D" id="1.10.10.10">
    <property type="entry name" value="Winged helix-like DNA-binding domain superfamily/Winged helix DNA-binding domain"/>
    <property type="match status" value="1"/>
</dbReference>
<dbReference type="InterPro" id="IPR036388">
    <property type="entry name" value="WH-like_DNA-bd_sf"/>
</dbReference>
<evidence type="ECO:0000259" key="19">
    <source>
        <dbReference type="Pfam" id="PF23020"/>
    </source>
</evidence>
<dbReference type="GO" id="GO:0016560">
    <property type="term" value="P:protein import into peroxisome matrix, docking"/>
    <property type="evidence" value="ECO:0007669"/>
    <property type="project" value="UniProtKB-UniRule"/>
</dbReference>
<dbReference type="EMBL" id="CP136891">
    <property type="protein sequence ID" value="WOK97883.1"/>
    <property type="molecule type" value="Genomic_DNA"/>
</dbReference>
<dbReference type="PANTHER" id="PTHR23058:SF0">
    <property type="entry name" value="PEROXISOMAL MEMBRANE PROTEIN PEX14"/>
    <property type="match status" value="1"/>
</dbReference>
<dbReference type="InterPro" id="IPR054154">
    <property type="entry name" value="PEX14-like_M_plants"/>
</dbReference>
<accession>A0AAQ3Q4X2</accession>